<proteinExistence type="predicted"/>
<accession>A0AAD7ZZL8</accession>
<feature type="non-terminal residue" evidence="1">
    <location>
        <position position="1"/>
    </location>
</feature>
<reference evidence="1" key="2">
    <citation type="submission" date="2023-05" db="EMBL/GenBank/DDBJ databases">
        <authorList>
            <person name="Fouks B."/>
        </authorList>
    </citation>
    <scope>NUCLEOTIDE SEQUENCE</scope>
    <source>
        <strain evidence="1">Stay&amp;Tobe</strain>
        <tissue evidence="1">Testes</tissue>
    </source>
</reference>
<evidence type="ECO:0000313" key="1">
    <source>
        <dbReference type="EMBL" id="KAJ9589865.1"/>
    </source>
</evidence>
<comment type="caution">
    <text evidence="1">The sequence shown here is derived from an EMBL/GenBank/DDBJ whole genome shotgun (WGS) entry which is preliminary data.</text>
</comment>
<sequence length="55" mass="6443">FPSYKGFPKYKLEFSHAVEKALNYRKTEEFPNSLAELIQDDFTNKIFKDVTARVA</sequence>
<gene>
    <name evidence="1" type="ORF">L9F63_017020</name>
</gene>
<feature type="non-terminal residue" evidence="1">
    <location>
        <position position="55"/>
    </location>
</feature>
<name>A0AAD7ZZL8_DIPPU</name>
<organism evidence="1 2">
    <name type="scientific">Diploptera punctata</name>
    <name type="common">Pacific beetle cockroach</name>
    <dbReference type="NCBI Taxonomy" id="6984"/>
    <lineage>
        <taxon>Eukaryota</taxon>
        <taxon>Metazoa</taxon>
        <taxon>Ecdysozoa</taxon>
        <taxon>Arthropoda</taxon>
        <taxon>Hexapoda</taxon>
        <taxon>Insecta</taxon>
        <taxon>Pterygota</taxon>
        <taxon>Neoptera</taxon>
        <taxon>Polyneoptera</taxon>
        <taxon>Dictyoptera</taxon>
        <taxon>Blattodea</taxon>
        <taxon>Blaberoidea</taxon>
        <taxon>Blaberidae</taxon>
        <taxon>Diplopterinae</taxon>
        <taxon>Diploptera</taxon>
    </lineage>
</organism>
<dbReference type="EMBL" id="JASPKZ010004590">
    <property type="protein sequence ID" value="KAJ9589865.1"/>
    <property type="molecule type" value="Genomic_DNA"/>
</dbReference>
<dbReference type="Proteomes" id="UP001233999">
    <property type="component" value="Unassembled WGS sequence"/>
</dbReference>
<protein>
    <submittedName>
        <fullName evidence="1">Uncharacterized protein</fullName>
    </submittedName>
</protein>
<evidence type="ECO:0000313" key="2">
    <source>
        <dbReference type="Proteomes" id="UP001233999"/>
    </source>
</evidence>
<dbReference type="AlphaFoldDB" id="A0AAD7ZZL8"/>
<keyword evidence="2" id="KW-1185">Reference proteome</keyword>
<reference evidence="1" key="1">
    <citation type="journal article" date="2023" name="IScience">
        <title>Live-bearing cockroach genome reveals convergent evolutionary mechanisms linked to viviparity in insects and beyond.</title>
        <authorList>
            <person name="Fouks B."/>
            <person name="Harrison M.C."/>
            <person name="Mikhailova A.A."/>
            <person name="Marchal E."/>
            <person name="English S."/>
            <person name="Carruthers M."/>
            <person name="Jennings E.C."/>
            <person name="Chiamaka E.L."/>
            <person name="Frigard R.A."/>
            <person name="Pippel M."/>
            <person name="Attardo G.M."/>
            <person name="Benoit J.B."/>
            <person name="Bornberg-Bauer E."/>
            <person name="Tobe S.S."/>
        </authorList>
    </citation>
    <scope>NUCLEOTIDE SEQUENCE</scope>
    <source>
        <strain evidence="1">Stay&amp;Tobe</strain>
    </source>
</reference>